<dbReference type="GO" id="GO:0004830">
    <property type="term" value="F:tryptophan-tRNA ligase activity"/>
    <property type="evidence" value="ECO:0007669"/>
    <property type="project" value="UniProtKB-EC"/>
</dbReference>
<keyword evidence="4 9" id="KW-0547">Nucleotide-binding</keyword>
<dbReference type="RefSeq" id="WP_243538651.1">
    <property type="nucleotide sequence ID" value="NZ_CP093442.1"/>
</dbReference>
<sequence length="343" mass="39157">MSSEPNVETKVASPPARRQRVMSGMRVTGRLHIGHYWGALQNWVKLQDDYDCFFGAMDWHGMTTAYKAPKEIAPWTREMIAEFIAWGVDPNKSTIFIQSRVPEHVELFMIFANMVPMGWLERVNTWKDAIEEMKANDTHNLGRFMYPVLQAADIAMYRAQKVPVGADQISHLEISREIIRRFNHLYKAKLPEMEPLLTEIPLVPGLDGRKMSKSYGNSLYLTEDTEKDLRKKVNMMVTDPARVRREDPGEPTKCSVYGYHKLYSSAEDIPWVEHGCRTAGIGCGDCKARLAENIEKVSKGPREKKKELLNNPGLLDSIIDAGCEKARAEAQKTLQIVRSNMKW</sequence>
<dbReference type="SUPFAM" id="SSF52374">
    <property type="entry name" value="Nucleotidylyl transferase"/>
    <property type="match status" value="1"/>
</dbReference>
<evidence type="ECO:0000256" key="9">
    <source>
        <dbReference type="RuleBase" id="RU363036"/>
    </source>
</evidence>
<comment type="similarity">
    <text evidence="1 9">Belongs to the class-I aminoacyl-tRNA synthetase family.</text>
</comment>
<evidence type="ECO:0000256" key="2">
    <source>
        <dbReference type="ARBA" id="ARBA00013161"/>
    </source>
</evidence>
<protein>
    <recommendedName>
        <fullName evidence="2 8">Tryptophan--tRNA ligase</fullName>
        <ecNumber evidence="2 8">6.1.1.2</ecNumber>
    </recommendedName>
</protein>
<evidence type="ECO:0000256" key="1">
    <source>
        <dbReference type="ARBA" id="ARBA00005594"/>
    </source>
</evidence>
<dbReference type="CDD" id="cd00806">
    <property type="entry name" value="TrpRS_core"/>
    <property type="match status" value="1"/>
</dbReference>
<name>A0ABY4CAN2_9BACT</name>
<evidence type="ECO:0000313" key="10">
    <source>
        <dbReference type="EMBL" id="UOF02033.1"/>
    </source>
</evidence>
<dbReference type="Proteomes" id="UP000830116">
    <property type="component" value="Chromosome"/>
</dbReference>
<dbReference type="InterPro" id="IPR002306">
    <property type="entry name" value="Trp-tRNA-ligase"/>
</dbReference>
<dbReference type="EMBL" id="CP093442">
    <property type="protein sequence ID" value="UOF02033.1"/>
    <property type="molecule type" value="Genomic_DNA"/>
</dbReference>
<evidence type="ECO:0000313" key="11">
    <source>
        <dbReference type="Proteomes" id="UP000830116"/>
    </source>
</evidence>
<dbReference type="InterPro" id="IPR014729">
    <property type="entry name" value="Rossmann-like_a/b/a_fold"/>
</dbReference>
<keyword evidence="7 9" id="KW-0030">Aminoacyl-tRNA synthetase</keyword>
<reference evidence="10" key="1">
    <citation type="submission" date="2022-03" db="EMBL/GenBank/DDBJ databases">
        <title>Genome Identification and Characterization of new species Bdellovibrio reynosense LBG001 sp. nov. from a Mexico soil sample.</title>
        <authorList>
            <person name="Camilli A."/>
            <person name="Ajao Y."/>
            <person name="Guo X."/>
        </authorList>
    </citation>
    <scope>NUCLEOTIDE SEQUENCE</scope>
    <source>
        <strain evidence="10">LBG001</strain>
    </source>
</reference>
<evidence type="ECO:0000256" key="6">
    <source>
        <dbReference type="ARBA" id="ARBA00022917"/>
    </source>
</evidence>
<dbReference type="PANTHER" id="PTHR43766:SF1">
    <property type="entry name" value="TRYPTOPHAN--TRNA LIGASE, MITOCHONDRIAL"/>
    <property type="match status" value="1"/>
</dbReference>
<dbReference type="EC" id="6.1.1.2" evidence="2 8"/>
<evidence type="ECO:0000256" key="7">
    <source>
        <dbReference type="ARBA" id="ARBA00023146"/>
    </source>
</evidence>
<keyword evidence="6 9" id="KW-0648">Protein biosynthesis</keyword>
<accession>A0ABY4CAN2</accession>
<dbReference type="InterPro" id="IPR050203">
    <property type="entry name" value="Trp-tRNA_synthetase"/>
</dbReference>
<dbReference type="PRINTS" id="PR01039">
    <property type="entry name" value="TRNASYNTHTRP"/>
</dbReference>
<keyword evidence="11" id="KW-1185">Reference proteome</keyword>
<dbReference type="Gene3D" id="1.10.240.10">
    <property type="entry name" value="Tyrosyl-Transfer RNA Synthetase"/>
    <property type="match status" value="1"/>
</dbReference>
<evidence type="ECO:0000256" key="3">
    <source>
        <dbReference type="ARBA" id="ARBA00022598"/>
    </source>
</evidence>
<evidence type="ECO:0000256" key="5">
    <source>
        <dbReference type="ARBA" id="ARBA00022840"/>
    </source>
</evidence>
<dbReference type="PANTHER" id="PTHR43766">
    <property type="entry name" value="TRYPTOPHAN--TRNA LIGASE, MITOCHONDRIAL"/>
    <property type="match status" value="1"/>
</dbReference>
<dbReference type="Pfam" id="PF00579">
    <property type="entry name" value="tRNA-synt_1b"/>
    <property type="match status" value="1"/>
</dbReference>
<keyword evidence="3 9" id="KW-0436">Ligase</keyword>
<organism evidence="10 11">
    <name type="scientific">Bdellovibrio reynosensis</name>
    <dbReference type="NCBI Taxonomy" id="2835041"/>
    <lineage>
        <taxon>Bacteria</taxon>
        <taxon>Pseudomonadati</taxon>
        <taxon>Bdellovibrionota</taxon>
        <taxon>Bdellovibrionia</taxon>
        <taxon>Bdellovibrionales</taxon>
        <taxon>Pseudobdellovibrionaceae</taxon>
        <taxon>Bdellovibrio</taxon>
    </lineage>
</organism>
<evidence type="ECO:0000256" key="8">
    <source>
        <dbReference type="NCBIfam" id="TIGR00233"/>
    </source>
</evidence>
<dbReference type="Gene3D" id="3.40.50.620">
    <property type="entry name" value="HUPs"/>
    <property type="match status" value="1"/>
</dbReference>
<dbReference type="InterPro" id="IPR002305">
    <property type="entry name" value="aa-tRNA-synth_Ic"/>
</dbReference>
<dbReference type="NCBIfam" id="TIGR00233">
    <property type="entry name" value="trpS"/>
    <property type="match status" value="1"/>
</dbReference>
<keyword evidence="5 9" id="KW-0067">ATP-binding</keyword>
<gene>
    <name evidence="10" type="primary">trpS</name>
    <name evidence="10" type="ORF">MNR06_03575</name>
</gene>
<proteinExistence type="inferred from homology"/>
<evidence type="ECO:0000256" key="4">
    <source>
        <dbReference type="ARBA" id="ARBA00022741"/>
    </source>
</evidence>